<protein>
    <submittedName>
        <fullName evidence="2">Uncharacterized protein</fullName>
    </submittedName>
</protein>
<name>A0A0G3BS59_9BURK</name>
<feature type="region of interest" description="Disordered" evidence="1">
    <location>
        <begin position="27"/>
        <end position="47"/>
    </location>
</feature>
<feature type="compositionally biased region" description="Gly residues" evidence="1">
    <location>
        <begin position="32"/>
        <end position="43"/>
    </location>
</feature>
<dbReference type="Proteomes" id="UP000035352">
    <property type="component" value="Chromosome"/>
</dbReference>
<organism evidence="2 3">
    <name type="scientific">Caldimonas brevitalea</name>
    <dbReference type="NCBI Taxonomy" id="413882"/>
    <lineage>
        <taxon>Bacteria</taxon>
        <taxon>Pseudomonadati</taxon>
        <taxon>Pseudomonadota</taxon>
        <taxon>Betaproteobacteria</taxon>
        <taxon>Burkholderiales</taxon>
        <taxon>Sphaerotilaceae</taxon>
        <taxon>Caldimonas</taxon>
    </lineage>
</organism>
<keyword evidence="3" id="KW-1185">Reference proteome</keyword>
<accession>A0A0G3BS59</accession>
<evidence type="ECO:0000256" key="1">
    <source>
        <dbReference type="SAM" id="MobiDB-lite"/>
    </source>
</evidence>
<proteinExistence type="predicted"/>
<dbReference type="STRING" id="413882.AAW51_2659"/>
<evidence type="ECO:0000313" key="3">
    <source>
        <dbReference type="Proteomes" id="UP000035352"/>
    </source>
</evidence>
<dbReference type="KEGG" id="pbh:AAW51_2659"/>
<sequence length="86" mass="8626">MVSMTRDASLLGGRLRLQWPCLIAAPAASGGQTRGSGDDGGQDLGAASSWVGARGVETHGVDSCREGRACGRAIAQRAGAMARGAV</sequence>
<reference evidence="2 3" key="1">
    <citation type="submission" date="2015-05" db="EMBL/GenBank/DDBJ databases">
        <authorList>
            <person name="Tang B."/>
            <person name="Yu Y."/>
        </authorList>
    </citation>
    <scope>NUCLEOTIDE SEQUENCE [LARGE SCALE GENOMIC DNA]</scope>
    <source>
        <strain evidence="2 3">DSM 7029</strain>
    </source>
</reference>
<evidence type="ECO:0000313" key="2">
    <source>
        <dbReference type="EMBL" id="AKJ29350.1"/>
    </source>
</evidence>
<gene>
    <name evidence="2" type="ORF">AAW51_2659</name>
</gene>
<dbReference type="AlphaFoldDB" id="A0A0G3BS59"/>
<dbReference type="EMBL" id="CP011371">
    <property type="protein sequence ID" value="AKJ29350.1"/>
    <property type="molecule type" value="Genomic_DNA"/>
</dbReference>